<name>A0A067R5C4_ZOONE</name>
<dbReference type="AlphaFoldDB" id="A0A067R5C4"/>
<accession>A0A067R5C4</accession>
<gene>
    <name evidence="1" type="ORF">L798_08571</name>
</gene>
<evidence type="ECO:0000313" key="2">
    <source>
        <dbReference type="Proteomes" id="UP000027135"/>
    </source>
</evidence>
<dbReference type="EMBL" id="KK852735">
    <property type="protein sequence ID" value="KDR17441.1"/>
    <property type="molecule type" value="Genomic_DNA"/>
</dbReference>
<dbReference type="Proteomes" id="UP000027135">
    <property type="component" value="Unassembled WGS sequence"/>
</dbReference>
<evidence type="ECO:0000313" key="1">
    <source>
        <dbReference type="EMBL" id="KDR17441.1"/>
    </source>
</evidence>
<reference evidence="1 2" key="1">
    <citation type="journal article" date="2014" name="Nat. Commun.">
        <title>Molecular traces of alternative social organization in a termite genome.</title>
        <authorList>
            <person name="Terrapon N."/>
            <person name="Li C."/>
            <person name="Robertson H.M."/>
            <person name="Ji L."/>
            <person name="Meng X."/>
            <person name="Booth W."/>
            <person name="Chen Z."/>
            <person name="Childers C.P."/>
            <person name="Glastad K.M."/>
            <person name="Gokhale K."/>
            <person name="Gowin J."/>
            <person name="Gronenberg W."/>
            <person name="Hermansen R.A."/>
            <person name="Hu H."/>
            <person name="Hunt B.G."/>
            <person name="Huylmans A.K."/>
            <person name="Khalil S.M."/>
            <person name="Mitchell R.D."/>
            <person name="Munoz-Torres M.C."/>
            <person name="Mustard J.A."/>
            <person name="Pan H."/>
            <person name="Reese J.T."/>
            <person name="Scharf M.E."/>
            <person name="Sun F."/>
            <person name="Vogel H."/>
            <person name="Xiao J."/>
            <person name="Yang W."/>
            <person name="Yang Z."/>
            <person name="Yang Z."/>
            <person name="Zhou J."/>
            <person name="Zhu J."/>
            <person name="Brent C.S."/>
            <person name="Elsik C.G."/>
            <person name="Goodisman M.A."/>
            <person name="Liberles D.A."/>
            <person name="Roe R.M."/>
            <person name="Vargo E.L."/>
            <person name="Vilcinskas A."/>
            <person name="Wang J."/>
            <person name="Bornberg-Bauer E."/>
            <person name="Korb J."/>
            <person name="Zhang G."/>
            <person name="Liebig J."/>
        </authorList>
    </citation>
    <scope>NUCLEOTIDE SEQUENCE [LARGE SCALE GENOMIC DNA]</scope>
    <source>
        <tissue evidence="1">Whole organism</tissue>
    </source>
</reference>
<dbReference type="InParanoid" id="A0A067R5C4"/>
<organism evidence="1 2">
    <name type="scientific">Zootermopsis nevadensis</name>
    <name type="common">Dampwood termite</name>
    <dbReference type="NCBI Taxonomy" id="136037"/>
    <lineage>
        <taxon>Eukaryota</taxon>
        <taxon>Metazoa</taxon>
        <taxon>Ecdysozoa</taxon>
        <taxon>Arthropoda</taxon>
        <taxon>Hexapoda</taxon>
        <taxon>Insecta</taxon>
        <taxon>Pterygota</taxon>
        <taxon>Neoptera</taxon>
        <taxon>Polyneoptera</taxon>
        <taxon>Dictyoptera</taxon>
        <taxon>Blattodea</taxon>
        <taxon>Blattoidea</taxon>
        <taxon>Termitoidae</taxon>
        <taxon>Termopsidae</taxon>
        <taxon>Zootermopsis</taxon>
    </lineage>
</organism>
<proteinExistence type="predicted"/>
<protein>
    <submittedName>
        <fullName evidence="1">Uncharacterized protein</fullName>
    </submittedName>
</protein>
<sequence length="126" mass="14833">MSSSLPPELIASTAYILIHAVIDDYKRPRRFWRHTLFKERSGSALLLNLTSQTISGRYKNFTRLNPTDFEFFINLIGPRIQKSNTNFREAISVACENRSKIPRQYTRTIYFRTVRLSLFRNKQTLT</sequence>
<keyword evidence="2" id="KW-1185">Reference proteome</keyword>